<comment type="function">
    <text evidence="1">S-adenosyl-L-methionine-dependent methyltransferase that catalyzes four methylations of the modified target histidine residue in translation elongation factor 2 (EF-2), to form an intermediate called diphthine methyl ester. The four successive methylation reactions represent the second step of diphthamide biosynthesis.</text>
</comment>
<feature type="region of interest" description="Disordered" evidence="26">
    <location>
        <begin position="440"/>
        <end position="484"/>
    </location>
</feature>
<evidence type="ECO:0000256" key="9">
    <source>
        <dbReference type="ARBA" id="ARBA00022448"/>
    </source>
</evidence>
<dbReference type="InterPro" id="IPR014777">
    <property type="entry name" value="4pyrrole_Mease_sub1"/>
</dbReference>
<comment type="subunit">
    <text evidence="23">Adaptor protein complex 2 (AP-2) is a heterotetramer composed of two large adaptins (alpha-type subunit APL3 and beta-type subunit APL1), a medium chain (mu-type subunit APM4) and a small adaptin (sigma-type subunit APS2).</text>
</comment>
<keyword evidence="17" id="KW-0168">Coated pit</keyword>
<evidence type="ECO:0000259" key="27">
    <source>
        <dbReference type="Pfam" id="PF00590"/>
    </source>
</evidence>
<comment type="function">
    <text evidence="18">Component of the adaptor complexes which link clathrin to receptors in coated vesicles. Clathrin-associated protein complexes are believed to interact with the cytoplasmic tails of membrane proteins, leading to their selection and concentration.</text>
</comment>
<keyword evidence="11" id="KW-0254">Endocytosis</keyword>
<dbReference type="GO" id="GO:0141133">
    <property type="term" value="F:diphthine methyl ester synthase activity"/>
    <property type="evidence" value="ECO:0007669"/>
    <property type="project" value="UniProtKB-EC"/>
</dbReference>
<sequence length="629" mass="70913">MLYLVGLGLADETDITVKGLEVVKRAERVYLEAYTSILLVSKEKLESFYGRPVIEADRELVETGSDDILAGADKADIAFLVVGDPFGATTHTDLVLRAREMGIESKVIPNASIMSGIGCTGLQLYNFGQTVSMVFFTENWKPSSYYDRVKENVQLGLHTLVLLDIKVKEQSYENMARGRRIFEPPRYMTVAQCASQMLETEEERKEGVFGPDSLAVGAARVGGPDQKLVVGTLKELSEVDMGPPLHSLVLLGRKAHDLERDYIREFAVDKATFDASWKKGNRFQLLPAMPVYLVHGFRWPRAGFTGIRVYIVLHNLEDATAEYVQQPVTSRLLTECFKKTDPDIVSRLPDLRFIEQYDPEDTESETAVSQPYAYVAAKVITLSEPGAKAPGLSWNPEDLEKEAPLDPSASEALTKLRDKYAAGERIGWWIVYNGDPDRDFPHFDEDDSYDDDYDYDDDDDNLTESNGDSVRTSTAPATPDSPAAGFPGKIAKFFGRGKTRLAKWYAPYSDEEKVKLKGEVHRLVAPRDQKYQSNFVEFKRSTKIVYRRYAGLFFCVCVDATDNELAYLEAIHFFVEVLDQFFGNVCELDLVFNFYKVYAILDEVFLAGEIEETSKQVVLTRLEHLDKLE</sequence>
<keyword evidence="13" id="KW-0808">Transferase</keyword>
<dbReference type="NCBIfam" id="TIGR00522">
    <property type="entry name" value="dph5"/>
    <property type="match status" value="1"/>
</dbReference>
<dbReference type="InterPro" id="IPR035996">
    <property type="entry name" value="4pyrrol_Methylase_sf"/>
</dbReference>
<keyword evidence="16" id="KW-0472">Membrane</keyword>
<evidence type="ECO:0000256" key="12">
    <source>
        <dbReference type="ARBA" id="ARBA00022603"/>
    </source>
</evidence>
<dbReference type="SUPFAM" id="SSF53790">
    <property type="entry name" value="Tetrapyrrole methylase"/>
    <property type="match status" value="1"/>
</dbReference>
<keyword evidence="14" id="KW-0949">S-adenosyl-L-methionine</keyword>
<dbReference type="EMBL" id="JACBAD010001857">
    <property type="protein sequence ID" value="KAF7131301.1"/>
    <property type="molecule type" value="Genomic_DNA"/>
</dbReference>
<dbReference type="EMBL" id="JACBAF010001950">
    <property type="protein sequence ID" value="KAF7171131.1"/>
    <property type="molecule type" value="Genomic_DNA"/>
</dbReference>
<dbReference type="AlphaFoldDB" id="A0A8H6PFE0"/>
<evidence type="ECO:0000313" key="31">
    <source>
        <dbReference type="Proteomes" id="UP000630445"/>
    </source>
</evidence>
<dbReference type="InterPro" id="IPR011012">
    <property type="entry name" value="Longin-like_dom_sf"/>
</dbReference>
<evidence type="ECO:0000256" key="24">
    <source>
        <dbReference type="ARBA" id="ARBA00072033"/>
    </source>
</evidence>
<feature type="domain" description="AP complex mu/sigma subunit" evidence="28">
    <location>
        <begin position="496"/>
        <end position="628"/>
    </location>
</feature>
<dbReference type="Gene3D" id="3.30.450.60">
    <property type="match status" value="1"/>
</dbReference>
<dbReference type="CDD" id="cd14833">
    <property type="entry name" value="AP2_sigma"/>
    <property type="match status" value="1"/>
</dbReference>
<evidence type="ECO:0000256" key="3">
    <source>
        <dbReference type="ARBA" id="ARBA00004277"/>
    </source>
</evidence>
<comment type="caution">
    <text evidence="29">The sequence shown here is derived from an EMBL/GenBank/DDBJ whole genome shotgun (WGS) entry which is preliminary data.</text>
</comment>
<evidence type="ECO:0000256" key="5">
    <source>
        <dbReference type="ARBA" id="ARBA00006729"/>
    </source>
</evidence>
<dbReference type="Proteomes" id="UP000630445">
    <property type="component" value="Unassembled WGS sequence"/>
</dbReference>
<dbReference type="GO" id="GO:0035615">
    <property type="term" value="F:clathrin adaptor activity"/>
    <property type="evidence" value="ECO:0007669"/>
    <property type="project" value="InterPro"/>
</dbReference>
<dbReference type="UniPathway" id="UPA00559"/>
<feature type="compositionally biased region" description="Low complexity" evidence="26">
    <location>
        <begin position="472"/>
        <end position="484"/>
    </location>
</feature>
<evidence type="ECO:0000256" key="1">
    <source>
        <dbReference type="ARBA" id="ARBA00004006"/>
    </source>
</evidence>
<dbReference type="GO" id="GO:0015031">
    <property type="term" value="P:protein transport"/>
    <property type="evidence" value="ECO:0007669"/>
    <property type="project" value="UniProtKB-KW"/>
</dbReference>
<evidence type="ECO:0000256" key="16">
    <source>
        <dbReference type="ARBA" id="ARBA00023136"/>
    </source>
</evidence>
<evidence type="ECO:0000256" key="18">
    <source>
        <dbReference type="ARBA" id="ARBA00025487"/>
    </source>
</evidence>
<dbReference type="SUPFAM" id="SSF64356">
    <property type="entry name" value="SNARE-like"/>
    <property type="match status" value="1"/>
</dbReference>
<keyword evidence="15" id="KW-0653">Protein transport</keyword>
<evidence type="ECO:0000256" key="6">
    <source>
        <dbReference type="ARBA" id="ARBA00006972"/>
    </source>
</evidence>
<accession>A0A8H6PFE0</accession>
<dbReference type="OrthoDB" id="2516at2759"/>
<keyword evidence="31" id="KW-1185">Reference proteome</keyword>
<name>A0A8H6PFE0_9EURO</name>
<evidence type="ECO:0000256" key="14">
    <source>
        <dbReference type="ARBA" id="ARBA00022691"/>
    </source>
</evidence>
<dbReference type="CDD" id="cd11647">
    <property type="entry name" value="DHP5_DphB"/>
    <property type="match status" value="1"/>
</dbReference>
<keyword evidence="10" id="KW-1003">Cell membrane</keyword>
<evidence type="ECO:0000256" key="4">
    <source>
        <dbReference type="ARBA" id="ARBA00005156"/>
    </source>
</evidence>
<keyword evidence="9" id="KW-0813">Transport</keyword>
<dbReference type="FunFam" id="3.30.950.10:FF:000004">
    <property type="entry name" value="Diphthine synthase putative"/>
    <property type="match status" value="1"/>
</dbReference>
<dbReference type="InterPro" id="IPR027156">
    <property type="entry name" value="APS2"/>
</dbReference>
<comment type="similarity">
    <text evidence="5">Belongs to the diphthine synthase family.</text>
</comment>
<dbReference type="Gene3D" id="3.30.950.10">
    <property type="entry name" value="Methyltransferase, Cobalt-precorrin-4 Transmethylase, Domain 2"/>
    <property type="match status" value="1"/>
</dbReference>
<dbReference type="InterPro" id="IPR004551">
    <property type="entry name" value="Dphthn_synthase"/>
</dbReference>
<dbReference type="FunFam" id="3.30.450.60:FF:000011">
    <property type="entry name" value="AP complex subunit sigma"/>
    <property type="match status" value="1"/>
</dbReference>
<evidence type="ECO:0000256" key="13">
    <source>
        <dbReference type="ARBA" id="ARBA00022679"/>
    </source>
</evidence>
<evidence type="ECO:0000256" key="26">
    <source>
        <dbReference type="SAM" id="MobiDB-lite"/>
    </source>
</evidence>
<evidence type="ECO:0000256" key="7">
    <source>
        <dbReference type="ARBA" id="ARBA00011927"/>
    </source>
</evidence>
<dbReference type="Proteomes" id="UP000662466">
    <property type="component" value="Unassembled WGS sequence"/>
</dbReference>
<keyword evidence="12" id="KW-0489">Methyltransferase</keyword>
<dbReference type="Pfam" id="PF00590">
    <property type="entry name" value="TP_methylase"/>
    <property type="match status" value="1"/>
</dbReference>
<comment type="pathway">
    <text evidence="4">Protein modification; peptidyl-diphthamide biosynthesis.</text>
</comment>
<dbReference type="GO" id="GO:0032259">
    <property type="term" value="P:methylation"/>
    <property type="evidence" value="ECO:0007669"/>
    <property type="project" value="UniProtKB-KW"/>
</dbReference>
<gene>
    <name evidence="29" type="ORF">CNMCM5793_004415</name>
    <name evidence="30" type="ORF">CNMCM6106_005618</name>
</gene>
<comment type="similarity">
    <text evidence="6">Belongs to the adaptor complexes small subunit family.</text>
</comment>
<organism evidence="29 31">
    <name type="scientific">Aspergillus hiratsukae</name>
    <dbReference type="NCBI Taxonomy" id="1194566"/>
    <lineage>
        <taxon>Eukaryota</taxon>
        <taxon>Fungi</taxon>
        <taxon>Dikarya</taxon>
        <taxon>Ascomycota</taxon>
        <taxon>Pezizomycotina</taxon>
        <taxon>Eurotiomycetes</taxon>
        <taxon>Eurotiomycetidae</taxon>
        <taxon>Eurotiales</taxon>
        <taxon>Aspergillaceae</taxon>
        <taxon>Aspergillus</taxon>
        <taxon>Aspergillus subgen. Fumigati</taxon>
    </lineage>
</organism>
<evidence type="ECO:0000256" key="10">
    <source>
        <dbReference type="ARBA" id="ARBA00022475"/>
    </source>
</evidence>
<comment type="subcellular location">
    <subcellularLocation>
        <location evidence="2">Cell membrane</location>
    </subcellularLocation>
    <subcellularLocation>
        <location evidence="3">Membrane</location>
        <location evidence="3">Coated pit</location>
        <topology evidence="3">Peripheral membrane protein</topology>
        <orientation evidence="3">Cytoplasmic side</orientation>
    </subcellularLocation>
</comment>
<comment type="catalytic activity">
    <reaction evidence="22">
        <text>2-[(3S)-amino-3-carboxypropyl]-L-histidyl-[translation elongation factor 2] + 4 S-adenosyl-L-methionine = diphthine methyl ester-[translation elongation factor 2] + 4 S-adenosyl-L-homocysteine + 3 H(+)</text>
        <dbReference type="Rhea" id="RHEA:42652"/>
        <dbReference type="Rhea" id="RHEA-COMP:9749"/>
        <dbReference type="Rhea" id="RHEA-COMP:10173"/>
        <dbReference type="ChEBI" id="CHEBI:15378"/>
        <dbReference type="ChEBI" id="CHEBI:57856"/>
        <dbReference type="ChEBI" id="CHEBI:59789"/>
        <dbReference type="ChEBI" id="CHEBI:73995"/>
        <dbReference type="ChEBI" id="CHEBI:79005"/>
        <dbReference type="EC" id="2.1.1.314"/>
    </reaction>
</comment>
<protein>
    <recommendedName>
        <fullName evidence="8">AP-2 complex subunit sigma</fullName>
        <ecNumber evidence="7">2.1.1.314</ecNumber>
    </recommendedName>
    <alternativeName>
        <fullName evidence="19">Adaptin small chain</fullName>
    </alternativeName>
    <alternativeName>
        <fullName evidence="20">Clathrin assembly protein 2 sigma small chain</fullName>
    </alternativeName>
    <alternativeName>
        <fullName evidence="25">Diphthamide biosynthesis methyltransferase</fullName>
    </alternativeName>
    <alternativeName>
        <fullName evidence="24">Diphthine methyl ester synthase</fullName>
    </alternativeName>
    <alternativeName>
        <fullName evidence="21">Sigma2-adaptin</fullName>
    </alternativeName>
</protein>
<dbReference type="GO" id="GO:0072583">
    <property type="term" value="P:clathrin-dependent endocytosis"/>
    <property type="evidence" value="ECO:0007669"/>
    <property type="project" value="InterPro"/>
</dbReference>
<dbReference type="InterPro" id="IPR000878">
    <property type="entry name" value="4pyrrol_Mease"/>
</dbReference>
<evidence type="ECO:0000256" key="17">
    <source>
        <dbReference type="ARBA" id="ARBA00023176"/>
    </source>
</evidence>
<evidence type="ECO:0000313" key="29">
    <source>
        <dbReference type="EMBL" id="KAF7131301.1"/>
    </source>
</evidence>
<dbReference type="PANTHER" id="PTHR10882">
    <property type="entry name" value="DIPHTHINE SYNTHASE"/>
    <property type="match status" value="1"/>
</dbReference>
<evidence type="ECO:0000256" key="11">
    <source>
        <dbReference type="ARBA" id="ARBA00022583"/>
    </source>
</evidence>
<dbReference type="InterPro" id="IPR014776">
    <property type="entry name" value="4pyrrole_Mease_sub2"/>
</dbReference>
<dbReference type="GO" id="GO:0017183">
    <property type="term" value="P:protein histidyl modification to diphthamide"/>
    <property type="evidence" value="ECO:0007669"/>
    <property type="project" value="UniProtKB-UniPathway"/>
</dbReference>
<reference evidence="29" key="1">
    <citation type="submission" date="2020-06" db="EMBL/GenBank/DDBJ databases">
        <title>Draft genome sequences of strains closely related to Aspergillus parafelis and Aspergillus hiratsukae.</title>
        <authorList>
            <person name="Dos Santos R.A.C."/>
            <person name="Rivero-Menendez O."/>
            <person name="Steenwyk J.L."/>
            <person name="Mead M.E."/>
            <person name="Goldman G.H."/>
            <person name="Alastruey-Izquierdo A."/>
            <person name="Rokas A."/>
        </authorList>
    </citation>
    <scope>NUCLEOTIDE SEQUENCE</scope>
    <source>
        <strain evidence="29">CNM-CM5793</strain>
        <strain evidence="30">CNM-CM6106</strain>
    </source>
</reference>
<dbReference type="Gene3D" id="3.40.1010.10">
    <property type="entry name" value="Cobalt-precorrin-4 Transmethylase, Domain 1"/>
    <property type="match status" value="1"/>
</dbReference>
<dbReference type="GO" id="GO:0030122">
    <property type="term" value="C:AP-2 adaptor complex"/>
    <property type="evidence" value="ECO:0007669"/>
    <property type="project" value="InterPro"/>
</dbReference>
<dbReference type="Pfam" id="PF01217">
    <property type="entry name" value="Clat_adaptor_s"/>
    <property type="match status" value="1"/>
</dbReference>
<proteinExistence type="inferred from homology"/>
<dbReference type="InterPro" id="IPR022775">
    <property type="entry name" value="AP_mu_sigma_su"/>
</dbReference>
<evidence type="ECO:0000256" key="20">
    <source>
        <dbReference type="ARBA" id="ARBA00031686"/>
    </source>
</evidence>
<evidence type="ECO:0000256" key="8">
    <source>
        <dbReference type="ARBA" id="ARBA00013914"/>
    </source>
</evidence>
<evidence type="ECO:0000313" key="30">
    <source>
        <dbReference type="EMBL" id="KAF7171131.1"/>
    </source>
</evidence>
<dbReference type="PANTHER" id="PTHR10882:SF0">
    <property type="entry name" value="DIPHTHINE METHYL ESTER SYNTHASE"/>
    <property type="match status" value="1"/>
</dbReference>
<evidence type="ECO:0000259" key="28">
    <source>
        <dbReference type="Pfam" id="PF01217"/>
    </source>
</evidence>
<evidence type="ECO:0000256" key="22">
    <source>
        <dbReference type="ARBA" id="ARBA00048752"/>
    </source>
</evidence>
<feature type="domain" description="Tetrapyrrole methylase" evidence="27">
    <location>
        <begin position="1"/>
        <end position="236"/>
    </location>
</feature>
<dbReference type="EC" id="2.1.1.314" evidence="7"/>
<evidence type="ECO:0000256" key="21">
    <source>
        <dbReference type="ARBA" id="ARBA00032648"/>
    </source>
</evidence>
<evidence type="ECO:0000256" key="23">
    <source>
        <dbReference type="ARBA" id="ARBA00062168"/>
    </source>
</evidence>
<evidence type="ECO:0000256" key="19">
    <source>
        <dbReference type="ARBA" id="ARBA00030104"/>
    </source>
</evidence>
<dbReference type="FunFam" id="3.40.1010.10:FF:000004">
    <property type="entry name" value="Putative diphthine synthase"/>
    <property type="match status" value="1"/>
</dbReference>
<dbReference type="HAMAP" id="MF_01084">
    <property type="entry name" value="Diphthine_synth"/>
    <property type="match status" value="1"/>
</dbReference>
<feature type="compositionally biased region" description="Acidic residues" evidence="26">
    <location>
        <begin position="444"/>
        <end position="462"/>
    </location>
</feature>
<evidence type="ECO:0000256" key="25">
    <source>
        <dbReference type="ARBA" id="ARBA00081951"/>
    </source>
</evidence>
<evidence type="ECO:0000256" key="15">
    <source>
        <dbReference type="ARBA" id="ARBA00022927"/>
    </source>
</evidence>
<evidence type="ECO:0000256" key="2">
    <source>
        <dbReference type="ARBA" id="ARBA00004236"/>
    </source>
</evidence>